<name>A0ABR0DF86_9LAMI</name>
<feature type="region of interest" description="Disordered" evidence="3">
    <location>
        <begin position="218"/>
        <end position="239"/>
    </location>
</feature>
<comment type="caution">
    <text evidence="5">The sequence shown here is derived from an EMBL/GenBank/DDBJ whole genome shotgun (WGS) entry which is preliminary data.</text>
</comment>
<keyword evidence="6" id="KW-1185">Reference proteome</keyword>
<comment type="similarity">
    <text evidence="1">Belongs to the Mediator complex subunit 25 family.</text>
</comment>
<evidence type="ECO:0000256" key="1">
    <source>
        <dbReference type="ARBA" id="ARBA00009102"/>
    </source>
</evidence>
<dbReference type="InterPro" id="IPR021419">
    <property type="entry name" value="Mediator_Med25_VWA"/>
</dbReference>
<evidence type="ECO:0000313" key="5">
    <source>
        <dbReference type="EMBL" id="KAK4487498.1"/>
    </source>
</evidence>
<organism evidence="5 6">
    <name type="scientific">Penstemon davidsonii</name>
    <dbReference type="NCBI Taxonomy" id="160366"/>
    <lineage>
        <taxon>Eukaryota</taxon>
        <taxon>Viridiplantae</taxon>
        <taxon>Streptophyta</taxon>
        <taxon>Embryophyta</taxon>
        <taxon>Tracheophyta</taxon>
        <taxon>Spermatophyta</taxon>
        <taxon>Magnoliopsida</taxon>
        <taxon>eudicotyledons</taxon>
        <taxon>Gunneridae</taxon>
        <taxon>Pentapetalae</taxon>
        <taxon>asterids</taxon>
        <taxon>lamiids</taxon>
        <taxon>Lamiales</taxon>
        <taxon>Plantaginaceae</taxon>
        <taxon>Cheloneae</taxon>
        <taxon>Penstemon</taxon>
    </lineage>
</organism>
<feature type="domain" description="Mediator of RNA polymerase II transcription subunit 25 von Willebrand factor type A" evidence="4">
    <location>
        <begin position="19"/>
        <end position="128"/>
    </location>
</feature>
<feature type="region of interest" description="Disordered" evidence="3">
    <location>
        <begin position="163"/>
        <end position="183"/>
    </location>
</feature>
<sequence length="590" mass="61935">MLAVLGVLSHFQMLSSPNRTQNPNVDGQKHCILVAASNPYPLPTPVYRPQPHNLEPSDNIETQPDNRLIDADTLAKSFAQCAISLSVICPKQLPKLKSIYDAGKRNPRAADPPIDNVKNPHFLVLISENFMEGRAALSRSGMTNLPSNQNAVKMDVTPVPPISGPPPVSVPSTNGSVLGRQPIPVGNIPPATVKVEPTTVTSVTGSVFPPMSSVPRAASQAVPTLQTSSPISTSQEMIPNTENVPEVKPLVNNITPSLRPVGGAAANVRILNDVAQARQALAGGTSMGLSSMGGTPMLSNMISSGLASSIPPAQSVISSGQSGVTSISGSMPMSMPATGQVSAPAPFTSAASNVSGNPSLGMSQPLGNVQGSSIVQTLPSMSQGNIPVTQMVPTGMSMNQNTMNGSGASGIASGTGSMMPTPGMSQQPGMPQQQGMQPVGLNGNNPVGNITLNQQSSSQMQSAQSKYIKVWEGNLSGQRQGQPVFITRLEGYRNASASESLAANWPSTMQIVRLISQDHMNNKQYVGKADFLVFRAMNQHGFLGQLQDKKLCAVIQLPSQTLLLSVSDKAYRLIGMLFPGVCYDFKLDSL</sequence>
<dbReference type="Pfam" id="PF11265">
    <property type="entry name" value="Med25_VWA"/>
    <property type="match status" value="1"/>
</dbReference>
<feature type="compositionally biased region" description="Polar residues" evidence="3">
    <location>
        <begin position="221"/>
        <end position="239"/>
    </location>
</feature>
<dbReference type="Proteomes" id="UP001291926">
    <property type="component" value="Unassembled WGS sequence"/>
</dbReference>
<protein>
    <recommendedName>
        <fullName evidence="2">Mediator of RNA polymerase II transcription subunit 25</fullName>
    </recommendedName>
</protein>
<evidence type="ECO:0000256" key="2">
    <source>
        <dbReference type="ARBA" id="ARBA00019694"/>
    </source>
</evidence>
<dbReference type="PANTHER" id="PTHR12433:SF11">
    <property type="entry name" value="MEDIATOR OF RNA POLYMERASE II TRANSCRIPTION SUBUNIT 25"/>
    <property type="match status" value="1"/>
</dbReference>
<dbReference type="EMBL" id="JAYDYQ010001679">
    <property type="protein sequence ID" value="KAK4487498.1"/>
    <property type="molecule type" value="Genomic_DNA"/>
</dbReference>
<evidence type="ECO:0000256" key="3">
    <source>
        <dbReference type="SAM" id="MobiDB-lite"/>
    </source>
</evidence>
<proteinExistence type="inferred from homology"/>
<accession>A0ABR0DF86</accession>
<evidence type="ECO:0000259" key="4">
    <source>
        <dbReference type="Pfam" id="PF11265"/>
    </source>
</evidence>
<gene>
    <name evidence="5" type="ORF">RD792_005858</name>
</gene>
<evidence type="ECO:0000313" key="6">
    <source>
        <dbReference type="Proteomes" id="UP001291926"/>
    </source>
</evidence>
<dbReference type="PANTHER" id="PTHR12433">
    <property type="entry name" value="MEDIATOR OF RNA POLYMERASE II TRANSCRIPTION SUBUNIT 25"/>
    <property type="match status" value="1"/>
</dbReference>
<reference evidence="5 6" key="1">
    <citation type="journal article" date="2023" name="bioRxiv">
        <title>Genome report: Whole genome sequence and annotation of Penstemon davidsonii.</title>
        <authorList>
            <person name="Ostevik K.L."/>
            <person name="Alabady M."/>
            <person name="Zhang M."/>
            <person name="Rausher M.D."/>
        </authorList>
    </citation>
    <scope>NUCLEOTIDE SEQUENCE [LARGE SCALE GENOMIC DNA]</scope>
    <source>
        <strain evidence="5">DNT005</strain>
        <tissue evidence="5">Whole leaf</tissue>
    </source>
</reference>